<evidence type="ECO:0000259" key="3">
    <source>
        <dbReference type="PROSITE" id="PS51186"/>
    </source>
</evidence>
<organism evidence="4 5">
    <name type="scientific">Pseudovibrio ascidiaceicola</name>
    <dbReference type="NCBI Taxonomy" id="285279"/>
    <lineage>
        <taxon>Bacteria</taxon>
        <taxon>Pseudomonadati</taxon>
        <taxon>Pseudomonadota</taxon>
        <taxon>Alphaproteobacteria</taxon>
        <taxon>Hyphomicrobiales</taxon>
        <taxon>Stappiaceae</taxon>
        <taxon>Pseudovibrio</taxon>
    </lineage>
</organism>
<gene>
    <name evidence="4" type="ORF">SAMN04488518_108118</name>
</gene>
<keyword evidence="5" id="KW-1185">Reference proteome</keyword>
<keyword evidence="2" id="KW-0012">Acyltransferase</keyword>
<dbReference type="InterPro" id="IPR016181">
    <property type="entry name" value="Acyl_CoA_acyltransferase"/>
</dbReference>
<comment type="caution">
    <text evidence="4">The sequence shown here is derived from an EMBL/GenBank/DDBJ whole genome shotgun (WGS) entry which is preliminary data.</text>
</comment>
<protein>
    <submittedName>
        <fullName evidence="4">Acetyltransferase (GNAT) domain-containing protein</fullName>
    </submittedName>
</protein>
<evidence type="ECO:0000313" key="4">
    <source>
        <dbReference type="EMBL" id="SFK71471.1"/>
    </source>
</evidence>
<dbReference type="InterPro" id="IPR050832">
    <property type="entry name" value="Bact_Acetyltransf"/>
</dbReference>
<dbReference type="PANTHER" id="PTHR43877">
    <property type="entry name" value="AMINOALKYLPHOSPHONATE N-ACETYLTRANSFERASE-RELATED-RELATED"/>
    <property type="match status" value="1"/>
</dbReference>
<evidence type="ECO:0000256" key="1">
    <source>
        <dbReference type="ARBA" id="ARBA00022679"/>
    </source>
</evidence>
<reference evidence="4 5" key="1">
    <citation type="submission" date="2016-10" db="EMBL/GenBank/DDBJ databases">
        <authorList>
            <person name="Varghese N."/>
            <person name="Submissions S."/>
        </authorList>
    </citation>
    <scope>NUCLEOTIDE SEQUENCE [LARGE SCALE GENOMIC DNA]</scope>
    <source>
        <strain evidence="4 5">DSM 16392</strain>
    </source>
</reference>
<proteinExistence type="predicted"/>
<dbReference type="PROSITE" id="PS51186">
    <property type="entry name" value="GNAT"/>
    <property type="match status" value="1"/>
</dbReference>
<dbReference type="InterPro" id="IPR000182">
    <property type="entry name" value="GNAT_dom"/>
</dbReference>
<accession>A0A1I4BU64</accession>
<dbReference type="Pfam" id="PF00583">
    <property type="entry name" value="Acetyltransf_1"/>
    <property type="match status" value="1"/>
</dbReference>
<feature type="domain" description="N-acetyltransferase" evidence="3">
    <location>
        <begin position="1"/>
        <end position="150"/>
    </location>
</feature>
<sequence>MNIIKASKQHISEMNEVILAAKGHWGYSQEMMDVWLPDLIVDEVVLVSRHFWVLEAEGRIVGVFSISVDAEQRCELEDFWVSPQLMGRGAGRIMFGFIQNWLQDQQLPELVIVSDPHAKGFYERMGAEEIGFQPSLPAGRKLPVMRYVLEPRPLRNV</sequence>
<evidence type="ECO:0000313" key="5">
    <source>
        <dbReference type="Proteomes" id="UP000199598"/>
    </source>
</evidence>
<keyword evidence="1" id="KW-0808">Transferase</keyword>
<dbReference type="Proteomes" id="UP000199598">
    <property type="component" value="Unassembled WGS sequence"/>
</dbReference>
<dbReference type="CDD" id="cd04301">
    <property type="entry name" value="NAT_SF"/>
    <property type="match status" value="1"/>
</dbReference>
<dbReference type="RefSeq" id="WP_093520910.1">
    <property type="nucleotide sequence ID" value="NZ_FOSK01000008.1"/>
</dbReference>
<dbReference type="Gene3D" id="3.40.630.30">
    <property type="match status" value="1"/>
</dbReference>
<evidence type="ECO:0000256" key="2">
    <source>
        <dbReference type="ARBA" id="ARBA00023315"/>
    </source>
</evidence>
<name>A0A1I4BU64_9HYPH</name>
<dbReference type="EMBL" id="FOSK01000008">
    <property type="protein sequence ID" value="SFK71471.1"/>
    <property type="molecule type" value="Genomic_DNA"/>
</dbReference>
<dbReference type="SUPFAM" id="SSF55729">
    <property type="entry name" value="Acyl-CoA N-acyltransferases (Nat)"/>
    <property type="match status" value="1"/>
</dbReference>